<dbReference type="GO" id="GO:0005524">
    <property type="term" value="F:ATP binding"/>
    <property type="evidence" value="ECO:0007669"/>
    <property type="project" value="UniProtKB-KW"/>
</dbReference>
<keyword evidence="13" id="KW-1185">Reference proteome</keyword>
<protein>
    <recommendedName>
        <fullName evidence="2">histidine kinase</fullName>
        <ecNumber evidence="2">2.7.13.3</ecNumber>
    </recommendedName>
</protein>
<sequence length="451" mass="52094">MDLKQIFDSYNYPILVTNENLEVIFVNSKFSSLYNYEIIIDKIRDYYNDNRENESFTIDIKELRKVFKIVVSKIDDNIVFTLEDRTNLEDFLDKYFTLNSIINQAPFGVIITDIKGNIVFVNYGFEKLSGYTFDEVYGKNPRIWRTDHQNEAFYKNLWDTILSGKEWKGEFVNRKKNGELYVDESIIFPLFDEEGEIVEFCAIKQDITELKRLERNLIQNEKLVAMGRFVHNIAHDMKNILTGIYSLTDYLRARVDDSNPDKKIIEQIHKYVEVLKNFTYSLKNLGKTDSYGITEVNLCSFIKEITSFYNRLVGKNIKFTIKFNKCCDLYINQNHLEQILLNLIVNAKDAITEKFGTKSGGEIVIGTDIVDENVIIFVADNGKGIPPEIVEKVFSLSFTTKEEGTGVGLTIVKNIVENYEGKIEVESKEGVGTTFKIILPVSSCKREIVCE</sequence>
<dbReference type="Gene3D" id="1.10.287.130">
    <property type="match status" value="1"/>
</dbReference>
<evidence type="ECO:0000259" key="10">
    <source>
        <dbReference type="PROSITE" id="PS50112"/>
    </source>
</evidence>
<dbReference type="Pfam" id="PF13188">
    <property type="entry name" value="PAS_8"/>
    <property type="match status" value="1"/>
</dbReference>
<accession>A0A5A8F0X2</accession>
<dbReference type="InterPro" id="IPR003594">
    <property type="entry name" value="HATPase_dom"/>
</dbReference>
<dbReference type="InterPro" id="IPR001610">
    <property type="entry name" value="PAC"/>
</dbReference>
<proteinExistence type="predicted"/>
<dbReference type="Pfam" id="PF13426">
    <property type="entry name" value="PAS_9"/>
    <property type="match status" value="1"/>
</dbReference>
<dbReference type="InterPro" id="IPR003661">
    <property type="entry name" value="HisK_dim/P_dom"/>
</dbReference>
<dbReference type="OrthoDB" id="9815750at2"/>
<evidence type="ECO:0000256" key="8">
    <source>
        <dbReference type="ARBA" id="ARBA00023012"/>
    </source>
</evidence>
<dbReference type="SMART" id="SM00091">
    <property type="entry name" value="PAS"/>
    <property type="match status" value="2"/>
</dbReference>
<feature type="domain" description="PAC" evidence="11">
    <location>
        <begin position="165"/>
        <end position="219"/>
    </location>
</feature>
<dbReference type="SUPFAM" id="SSF47384">
    <property type="entry name" value="Homodimeric domain of signal transducing histidine kinase"/>
    <property type="match status" value="1"/>
</dbReference>
<dbReference type="InterPro" id="IPR036890">
    <property type="entry name" value="HATPase_C_sf"/>
</dbReference>
<dbReference type="Proteomes" id="UP000322876">
    <property type="component" value="Unassembled WGS sequence"/>
</dbReference>
<dbReference type="CDD" id="cd00130">
    <property type="entry name" value="PAS"/>
    <property type="match status" value="1"/>
</dbReference>
<dbReference type="PRINTS" id="PR00344">
    <property type="entry name" value="BCTRLSENSOR"/>
</dbReference>
<dbReference type="PROSITE" id="PS50112">
    <property type="entry name" value="PAS"/>
    <property type="match status" value="1"/>
</dbReference>
<evidence type="ECO:0000259" key="9">
    <source>
        <dbReference type="PROSITE" id="PS50109"/>
    </source>
</evidence>
<evidence type="ECO:0000256" key="7">
    <source>
        <dbReference type="ARBA" id="ARBA00022840"/>
    </source>
</evidence>
<dbReference type="PROSITE" id="PS50113">
    <property type="entry name" value="PAC"/>
    <property type="match status" value="1"/>
</dbReference>
<dbReference type="Gene3D" id="3.30.565.10">
    <property type="entry name" value="Histidine kinase-like ATPase, C-terminal domain"/>
    <property type="match status" value="1"/>
</dbReference>
<dbReference type="Gene3D" id="3.30.450.20">
    <property type="entry name" value="PAS domain"/>
    <property type="match status" value="1"/>
</dbReference>
<dbReference type="InterPro" id="IPR004358">
    <property type="entry name" value="Sig_transdc_His_kin-like_C"/>
</dbReference>
<dbReference type="SUPFAM" id="SSF55874">
    <property type="entry name" value="ATPase domain of HSP90 chaperone/DNA topoisomerase II/histidine kinase"/>
    <property type="match status" value="1"/>
</dbReference>
<dbReference type="SMART" id="SM00086">
    <property type="entry name" value="PAC"/>
    <property type="match status" value="1"/>
</dbReference>
<dbReference type="PANTHER" id="PTHR43065">
    <property type="entry name" value="SENSOR HISTIDINE KINASE"/>
    <property type="match status" value="1"/>
</dbReference>
<evidence type="ECO:0000256" key="2">
    <source>
        <dbReference type="ARBA" id="ARBA00012438"/>
    </source>
</evidence>
<keyword evidence="5" id="KW-0547">Nucleotide-binding</keyword>
<dbReference type="InterPro" id="IPR000014">
    <property type="entry name" value="PAS"/>
</dbReference>
<reference evidence="12 13" key="1">
    <citation type="submission" date="2019-06" db="EMBL/GenBank/DDBJ databases">
        <title>Genomic insights into carbon and energy metabolism of Deferribacter autotrophicus revealed new metabolic traits in the phylum Deferribacteres.</title>
        <authorList>
            <person name="Slobodkin A.I."/>
            <person name="Slobodkina G.B."/>
            <person name="Allioux M."/>
            <person name="Alain K."/>
            <person name="Jebbar M."/>
            <person name="Shadrin V."/>
            <person name="Kublanov I.V."/>
            <person name="Toshchakov S.V."/>
            <person name="Bonch-Osmolovskaya E.A."/>
        </authorList>
    </citation>
    <scope>NUCLEOTIDE SEQUENCE [LARGE SCALE GENOMIC DNA]</scope>
    <source>
        <strain evidence="12 13">SL50</strain>
    </source>
</reference>
<comment type="catalytic activity">
    <reaction evidence="1">
        <text>ATP + protein L-histidine = ADP + protein N-phospho-L-histidine.</text>
        <dbReference type="EC" id="2.7.13.3"/>
    </reaction>
</comment>
<evidence type="ECO:0000259" key="11">
    <source>
        <dbReference type="PROSITE" id="PS50113"/>
    </source>
</evidence>
<dbReference type="InterPro" id="IPR000700">
    <property type="entry name" value="PAS-assoc_C"/>
</dbReference>
<organism evidence="12 13">
    <name type="scientific">Deferribacter autotrophicus</name>
    <dbReference type="NCBI Taxonomy" id="500465"/>
    <lineage>
        <taxon>Bacteria</taxon>
        <taxon>Pseudomonadati</taxon>
        <taxon>Deferribacterota</taxon>
        <taxon>Deferribacteres</taxon>
        <taxon>Deferribacterales</taxon>
        <taxon>Deferribacteraceae</taxon>
        <taxon>Deferribacter</taxon>
    </lineage>
</organism>
<keyword evidence="8" id="KW-0902">Two-component regulatory system</keyword>
<dbReference type="PROSITE" id="PS50109">
    <property type="entry name" value="HIS_KIN"/>
    <property type="match status" value="1"/>
</dbReference>
<dbReference type="Pfam" id="PF02518">
    <property type="entry name" value="HATPase_c"/>
    <property type="match status" value="1"/>
</dbReference>
<dbReference type="SMART" id="SM00387">
    <property type="entry name" value="HATPase_c"/>
    <property type="match status" value="1"/>
</dbReference>
<dbReference type="AlphaFoldDB" id="A0A5A8F0X2"/>
<dbReference type="InterPro" id="IPR036097">
    <property type="entry name" value="HisK_dim/P_sf"/>
</dbReference>
<evidence type="ECO:0000256" key="6">
    <source>
        <dbReference type="ARBA" id="ARBA00022777"/>
    </source>
</evidence>
<dbReference type="SMART" id="SM00388">
    <property type="entry name" value="HisKA"/>
    <property type="match status" value="1"/>
</dbReference>
<feature type="domain" description="Histidine kinase" evidence="9">
    <location>
        <begin position="232"/>
        <end position="443"/>
    </location>
</feature>
<evidence type="ECO:0000256" key="3">
    <source>
        <dbReference type="ARBA" id="ARBA00022553"/>
    </source>
</evidence>
<comment type="caution">
    <text evidence="12">The sequence shown here is derived from an EMBL/GenBank/DDBJ whole genome shotgun (WGS) entry which is preliminary data.</text>
</comment>
<dbReference type="InterPro" id="IPR005467">
    <property type="entry name" value="His_kinase_dom"/>
</dbReference>
<evidence type="ECO:0000313" key="12">
    <source>
        <dbReference type="EMBL" id="KAA0257718.1"/>
    </source>
</evidence>
<dbReference type="EMBL" id="VFJB01000006">
    <property type="protein sequence ID" value="KAA0257718.1"/>
    <property type="molecule type" value="Genomic_DNA"/>
</dbReference>
<dbReference type="SUPFAM" id="SSF55785">
    <property type="entry name" value="PYP-like sensor domain (PAS domain)"/>
    <property type="match status" value="1"/>
</dbReference>
<evidence type="ECO:0000256" key="4">
    <source>
        <dbReference type="ARBA" id="ARBA00022679"/>
    </source>
</evidence>
<dbReference type="NCBIfam" id="TIGR00229">
    <property type="entry name" value="sensory_box"/>
    <property type="match status" value="1"/>
</dbReference>
<evidence type="ECO:0000256" key="5">
    <source>
        <dbReference type="ARBA" id="ARBA00022741"/>
    </source>
</evidence>
<keyword evidence="7" id="KW-0067">ATP-binding</keyword>
<gene>
    <name evidence="12" type="ORF">FHQ18_08220</name>
</gene>
<dbReference type="InterPro" id="IPR035965">
    <property type="entry name" value="PAS-like_dom_sf"/>
</dbReference>
<evidence type="ECO:0000256" key="1">
    <source>
        <dbReference type="ARBA" id="ARBA00000085"/>
    </source>
</evidence>
<keyword evidence="4" id="KW-0808">Transferase</keyword>
<dbReference type="GO" id="GO:0000155">
    <property type="term" value="F:phosphorelay sensor kinase activity"/>
    <property type="evidence" value="ECO:0007669"/>
    <property type="project" value="InterPro"/>
</dbReference>
<dbReference type="CDD" id="cd00082">
    <property type="entry name" value="HisKA"/>
    <property type="match status" value="1"/>
</dbReference>
<keyword evidence="3" id="KW-0597">Phosphoprotein</keyword>
<dbReference type="EC" id="2.7.13.3" evidence="2"/>
<feature type="domain" description="PAS" evidence="10">
    <location>
        <begin position="94"/>
        <end position="140"/>
    </location>
</feature>
<name>A0A5A8F0X2_9BACT</name>
<evidence type="ECO:0000313" key="13">
    <source>
        <dbReference type="Proteomes" id="UP000322876"/>
    </source>
</evidence>
<dbReference type="RefSeq" id="WP_149266691.1">
    <property type="nucleotide sequence ID" value="NZ_VFJB01000006.1"/>
</dbReference>
<dbReference type="PANTHER" id="PTHR43065:SF46">
    <property type="entry name" value="C4-DICARBOXYLATE TRANSPORT SENSOR PROTEIN DCTB"/>
    <property type="match status" value="1"/>
</dbReference>
<keyword evidence="6" id="KW-0418">Kinase</keyword>